<comment type="subcellular location">
    <subcellularLocation>
        <location evidence="1">Cell membrane</location>
        <topology evidence="1">Multi-pass membrane protein</topology>
    </subcellularLocation>
</comment>
<dbReference type="CDD" id="cd06261">
    <property type="entry name" value="TM_PBP2"/>
    <property type="match status" value="1"/>
</dbReference>
<dbReference type="RefSeq" id="WP_162355671.1">
    <property type="nucleotide sequence ID" value="NZ_CP048209.1"/>
</dbReference>
<protein>
    <submittedName>
        <fullName evidence="9">Carbohydrate ABC transporter permease</fullName>
    </submittedName>
</protein>
<sequence>MITSKTFGSRAFDTVIIVILLAISLATLFPILHTVAVSLSNPAIASSGTIVAWPKGWSWNAYARVMDDHQFFTSLWVSVKRIVITLVLGTVVTYLAAFPFSRETKDFRMRNVYLWILLIVGSFNGGIIPSYMNARNLHLYDNFWILVLPYLFNFGNILLVFNFWRNLPKELDDCANIDGAGPWVKLVTLYFPLSLPVLATISLFTIVNTWNEYFQAIVYINNAHLLPLQTYLQQIVVTIDPTRPEDIGKGGALSEVSNQTLDAAKIALTMLPVLFVYPFLQRFFIHGITLGSVKE</sequence>
<dbReference type="PROSITE" id="PS50928">
    <property type="entry name" value="ABC_TM1"/>
    <property type="match status" value="1"/>
</dbReference>
<keyword evidence="3" id="KW-1003">Cell membrane</keyword>
<gene>
    <name evidence="9" type="ORF">GXP70_06320</name>
</gene>
<evidence type="ECO:0000313" key="9">
    <source>
        <dbReference type="EMBL" id="QHT59605.1"/>
    </source>
</evidence>
<evidence type="ECO:0000313" key="10">
    <source>
        <dbReference type="Proteomes" id="UP000476064"/>
    </source>
</evidence>
<dbReference type="PANTHER" id="PTHR43744:SF9">
    <property type="entry name" value="POLYGALACTURONAN_RHAMNOGALACTURONAN TRANSPORT SYSTEM PERMEASE PROTEIN YTCP"/>
    <property type="match status" value="1"/>
</dbReference>
<evidence type="ECO:0000256" key="3">
    <source>
        <dbReference type="ARBA" id="ARBA00022475"/>
    </source>
</evidence>
<dbReference type="EMBL" id="CP048209">
    <property type="protein sequence ID" value="QHT59605.1"/>
    <property type="molecule type" value="Genomic_DNA"/>
</dbReference>
<dbReference type="KEGG" id="plyc:GXP70_06320"/>
<evidence type="ECO:0000256" key="6">
    <source>
        <dbReference type="ARBA" id="ARBA00023136"/>
    </source>
</evidence>
<evidence type="ECO:0000256" key="5">
    <source>
        <dbReference type="ARBA" id="ARBA00022989"/>
    </source>
</evidence>
<dbReference type="InterPro" id="IPR035906">
    <property type="entry name" value="MetI-like_sf"/>
</dbReference>
<dbReference type="AlphaFoldDB" id="A0A6C0G460"/>
<dbReference type="Proteomes" id="UP000476064">
    <property type="component" value="Chromosome"/>
</dbReference>
<feature type="domain" description="ABC transmembrane type-1" evidence="8">
    <location>
        <begin position="71"/>
        <end position="281"/>
    </location>
</feature>
<organism evidence="9 10">
    <name type="scientific">Paenibacillus lycopersici</name>
    <dbReference type="NCBI Taxonomy" id="2704462"/>
    <lineage>
        <taxon>Bacteria</taxon>
        <taxon>Bacillati</taxon>
        <taxon>Bacillota</taxon>
        <taxon>Bacilli</taxon>
        <taxon>Bacillales</taxon>
        <taxon>Paenibacillaceae</taxon>
        <taxon>Paenibacillus</taxon>
    </lineage>
</organism>
<feature type="transmembrane region" description="Helical" evidence="7">
    <location>
        <begin position="112"/>
        <end position="131"/>
    </location>
</feature>
<accession>A0A6C0G460</accession>
<evidence type="ECO:0000256" key="7">
    <source>
        <dbReference type="SAM" id="Phobius"/>
    </source>
</evidence>
<proteinExistence type="predicted"/>
<dbReference type="SUPFAM" id="SSF161098">
    <property type="entry name" value="MetI-like"/>
    <property type="match status" value="1"/>
</dbReference>
<evidence type="ECO:0000256" key="1">
    <source>
        <dbReference type="ARBA" id="ARBA00004651"/>
    </source>
</evidence>
<keyword evidence="4 7" id="KW-0812">Transmembrane</keyword>
<keyword evidence="2" id="KW-0813">Transport</keyword>
<keyword evidence="6 7" id="KW-0472">Membrane</keyword>
<feature type="transmembrane region" description="Helical" evidence="7">
    <location>
        <begin position="263"/>
        <end position="280"/>
    </location>
</feature>
<dbReference type="GO" id="GO:0005886">
    <property type="term" value="C:plasma membrane"/>
    <property type="evidence" value="ECO:0007669"/>
    <property type="project" value="UniProtKB-SubCell"/>
</dbReference>
<evidence type="ECO:0000256" key="4">
    <source>
        <dbReference type="ARBA" id="ARBA00022692"/>
    </source>
</evidence>
<dbReference type="GO" id="GO:0055085">
    <property type="term" value="P:transmembrane transport"/>
    <property type="evidence" value="ECO:0007669"/>
    <property type="project" value="InterPro"/>
</dbReference>
<keyword evidence="10" id="KW-1185">Reference proteome</keyword>
<evidence type="ECO:0000259" key="8">
    <source>
        <dbReference type="PROSITE" id="PS50928"/>
    </source>
</evidence>
<reference evidence="9 10" key="1">
    <citation type="submission" date="2020-01" db="EMBL/GenBank/DDBJ databases">
        <title>Paenibacillus sp. nov., isolated from tomato rhizosphere.</title>
        <authorList>
            <person name="Weon H.-Y."/>
            <person name="Lee S.A."/>
        </authorList>
    </citation>
    <scope>NUCLEOTIDE SEQUENCE [LARGE SCALE GENOMIC DNA]</scope>
    <source>
        <strain evidence="9 10">12200R-189</strain>
    </source>
</reference>
<dbReference type="PANTHER" id="PTHR43744">
    <property type="entry name" value="ABC TRANSPORTER PERMEASE PROTEIN MG189-RELATED-RELATED"/>
    <property type="match status" value="1"/>
</dbReference>
<feature type="transmembrane region" description="Helical" evidence="7">
    <location>
        <begin position="143"/>
        <end position="164"/>
    </location>
</feature>
<feature type="transmembrane region" description="Helical" evidence="7">
    <location>
        <begin position="184"/>
        <end position="207"/>
    </location>
</feature>
<dbReference type="InterPro" id="IPR000515">
    <property type="entry name" value="MetI-like"/>
</dbReference>
<feature type="transmembrane region" description="Helical" evidence="7">
    <location>
        <begin position="12"/>
        <end position="32"/>
    </location>
</feature>
<dbReference type="Gene3D" id="1.10.3720.10">
    <property type="entry name" value="MetI-like"/>
    <property type="match status" value="1"/>
</dbReference>
<evidence type="ECO:0000256" key="2">
    <source>
        <dbReference type="ARBA" id="ARBA00022448"/>
    </source>
</evidence>
<keyword evidence="5 7" id="KW-1133">Transmembrane helix</keyword>
<name>A0A6C0G460_9BACL</name>
<feature type="transmembrane region" description="Helical" evidence="7">
    <location>
        <begin position="82"/>
        <end position="100"/>
    </location>
</feature>